<accession>G0UMT1</accession>
<proteinExistence type="predicted"/>
<dbReference type="EMBL" id="HE575318">
    <property type="protein sequence ID" value="CCC90489.1"/>
    <property type="molecule type" value="Genomic_DNA"/>
</dbReference>
<organism evidence="1">
    <name type="scientific">Trypanosoma congolense (strain IL3000)</name>
    <dbReference type="NCBI Taxonomy" id="1068625"/>
    <lineage>
        <taxon>Eukaryota</taxon>
        <taxon>Discoba</taxon>
        <taxon>Euglenozoa</taxon>
        <taxon>Kinetoplastea</taxon>
        <taxon>Metakinetoplastina</taxon>
        <taxon>Trypanosomatida</taxon>
        <taxon>Trypanosomatidae</taxon>
        <taxon>Trypanosoma</taxon>
        <taxon>Nannomonas</taxon>
    </lineage>
</organism>
<name>G0UMT1_TRYCI</name>
<gene>
    <name evidence="1" type="ORF">TCIL3000_5_1950</name>
</gene>
<protein>
    <submittedName>
        <fullName evidence="1">Uncharacterized protein</fullName>
    </submittedName>
</protein>
<evidence type="ECO:0000313" key="1">
    <source>
        <dbReference type="EMBL" id="CCC90489.1"/>
    </source>
</evidence>
<dbReference type="AlphaFoldDB" id="G0UMT1"/>
<reference evidence="1" key="1">
    <citation type="journal article" date="2012" name="Proc. Natl. Acad. Sci. U.S.A.">
        <title>Antigenic diversity is generated by distinct evolutionary mechanisms in African trypanosome species.</title>
        <authorList>
            <person name="Jackson A.P."/>
            <person name="Berry A."/>
            <person name="Aslett M."/>
            <person name="Allison H.C."/>
            <person name="Burton P."/>
            <person name="Vavrova-Anderson J."/>
            <person name="Brown R."/>
            <person name="Browne H."/>
            <person name="Corton N."/>
            <person name="Hauser H."/>
            <person name="Gamble J."/>
            <person name="Gilderthorp R."/>
            <person name="Marcello L."/>
            <person name="McQuillan J."/>
            <person name="Otto T.D."/>
            <person name="Quail M.A."/>
            <person name="Sanders M.J."/>
            <person name="van Tonder A."/>
            <person name="Ginger M.L."/>
            <person name="Field M.C."/>
            <person name="Barry J.D."/>
            <person name="Hertz-Fowler C."/>
            <person name="Berriman M."/>
        </authorList>
    </citation>
    <scope>NUCLEOTIDE SEQUENCE</scope>
    <source>
        <strain evidence="1">IL3000</strain>
    </source>
</reference>
<sequence length="97" mass="11037">MKKKQSKSSNNQPLLSLLSPHGWVGFRVPDMFRGVIFFSLPSFPLNISEEGENKSEGTFRGFMDSNVVHRFRGLLRMGSRQINYKTKTLMRTVAISA</sequence>